<dbReference type="Gene3D" id="1.10.10.10">
    <property type="entry name" value="Winged helix-like DNA-binding domain superfamily/Winged helix DNA-binding domain"/>
    <property type="match status" value="1"/>
</dbReference>
<dbReference type="InterPro" id="IPR000847">
    <property type="entry name" value="LysR_HTH_N"/>
</dbReference>
<dbReference type="PANTHER" id="PTHR30432:SF1">
    <property type="entry name" value="DNA-BINDING TRANSCRIPTIONAL DUAL REGULATOR MODE"/>
    <property type="match status" value="1"/>
</dbReference>
<dbReference type="InterPro" id="IPR036388">
    <property type="entry name" value="WH-like_DNA-bd_sf"/>
</dbReference>
<dbReference type="InterPro" id="IPR036390">
    <property type="entry name" value="WH_DNA-bd_sf"/>
</dbReference>
<accession>X1HRU2</accession>
<evidence type="ECO:0000313" key="2">
    <source>
        <dbReference type="EMBL" id="GAH59795.1"/>
    </source>
</evidence>
<name>X1HRU2_9ZZZZ</name>
<dbReference type="Pfam" id="PF00126">
    <property type="entry name" value="HTH_1"/>
    <property type="match status" value="1"/>
</dbReference>
<feature type="domain" description="HTH lysR-type" evidence="1">
    <location>
        <begin position="29"/>
        <end position="75"/>
    </location>
</feature>
<dbReference type="PANTHER" id="PTHR30432">
    <property type="entry name" value="TRANSCRIPTIONAL REGULATOR MODE"/>
    <property type="match status" value="1"/>
</dbReference>
<sequence>MKLKEGTPKIKIWIETETGSIFGPGVYSILKSIIDNGSISATCRKLEISYTKAWSKIKVTEERLGVTIIKRKRGGTNGGGSIITQEGKELMDTYEKYASEVQSKSLCIFKKYFD</sequence>
<reference evidence="2" key="1">
    <citation type="journal article" date="2014" name="Front. Microbiol.">
        <title>High frequency of phylogenetically diverse reductive dehalogenase-homologous genes in deep subseafloor sedimentary metagenomes.</title>
        <authorList>
            <person name="Kawai M."/>
            <person name="Futagami T."/>
            <person name="Toyoda A."/>
            <person name="Takaki Y."/>
            <person name="Nishi S."/>
            <person name="Hori S."/>
            <person name="Arai W."/>
            <person name="Tsubouchi T."/>
            <person name="Morono Y."/>
            <person name="Uchiyama I."/>
            <person name="Ito T."/>
            <person name="Fujiyama A."/>
            <person name="Inagaki F."/>
            <person name="Takami H."/>
        </authorList>
    </citation>
    <scope>NUCLEOTIDE SEQUENCE</scope>
    <source>
        <strain evidence="2">Expedition CK06-06</strain>
    </source>
</reference>
<dbReference type="InterPro" id="IPR051815">
    <property type="entry name" value="Molybdate_resp_trans_reg"/>
</dbReference>
<comment type="caution">
    <text evidence="2">The sequence shown here is derived from an EMBL/GenBank/DDBJ whole genome shotgun (WGS) entry which is preliminary data.</text>
</comment>
<proteinExistence type="predicted"/>
<dbReference type="AlphaFoldDB" id="X1HRU2"/>
<dbReference type="SUPFAM" id="SSF46785">
    <property type="entry name" value="Winged helix' DNA-binding domain"/>
    <property type="match status" value="1"/>
</dbReference>
<dbReference type="GO" id="GO:0003700">
    <property type="term" value="F:DNA-binding transcription factor activity"/>
    <property type="evidence" value="ECO:0007669"/>
    <property type="project" value="InterPro"/>
</dbReference>
<organism evidence="2">
    <name type="scientific">marine sediment metagenome</name>
    <dbReference type="NCBI Taxonomy" id="412755"/>
    <lineage>
        <taxon>unclassified sequences</taxon>
        <taxon>metagenomes</taxon>
        <taxon>ecological metagenomes</taxon>
    </lineage>
</organism>
<evidence type="ECO:0000259" key="1">
    <source>
        <dbReference type="Pfam" id="PF00126"/>
    </source>
</evidence>
<dbReference type="EMBL" id="BARU01021371">
    <property type="protein sequence ID" value="GAH59795.1"/>
    <property type="molecule type" value="Genomic_DNA"/>
</dbReference>
<gene>
    <name evidence="2" type="ORF">S03H2_34984</name>
</gene>
<protein>
    <recommendedName>
        <fullName evidence="1">HTH lysR-type domain-containing protein</fullName>
    </recommendedName>
</protein>